<dbReference type="Gene3D" id="3.40.50.1000">
    <property type="entry name" value="HAD superfamily/HAD-like"/>
    <property type="match status" value="1"/>
</dbReference>
<gene>
    <name evidence="17" type="ORF">C3942_09935</name>
</gene>
<dbReference type="SUPFAM" id="SSF81665">
    <property type="entry name" value="Calcium ATPase, transmembrane domain M"/>
    <property type="match status" value="1"/>
</dbReference>
<keyword evidence="18" id="KW-1185">Reference proteome</keyword>
<dbReference type="PRINTS" id="PR00119">
    <property type="entry name" value="CATATPASE"/>
</dbReference>
<keyword evidence="7 15" id="KW-0479">Metal-binding</keyword>
<evidence type="ECO:0000256" key="15">
    <source>
        <dbReference type="RuleBase" id="RU362081"/>
    </source>
</evidence>
<dbReference type="InterPro" id="IPR027256">
    <property type="entry name" value="P-typ_ATPase_IB"/>
</dbReference>
<evidence type="ECO:0000256" key="8">
    <source>
        <dbReference type="ARBA" id="ARBA00022741"/>
    </source>
</evidence>
<dbReference type="NCBIfam" id="TIGR01494">
    <property type="entry name" value="ATPase_P-type"/>
    <property type="match status" value="1"/>
</dbReference>
<evidence type="ECO:0000256" key="2">
    <source>
        <dbReference type="ARBA" id="ARBA00006024"/>
    </source>
</evidence>
<evidence type="ECO:0000256" key="9">
    <source>
        <dbReference type="ARBA" id="ARBA00022840"/>
    </source>
</evidence>
<dbReference type="InterPro" id="IPR006121">
    <property type="entry name" value="HMA_dom"/>
</dbReference>
<evidence type="ECO:0000256" key="13">
    <source>
        <dbReference type="ARBA" id="ARBA00023065"/>
    </source>
</evidence>
<dbReference type="NCBIfam" id="TIGR01512">
    <property type="entry name" value="ATPase-IB2_Cd"/>
    <property type="match status" value="1"/>
</dbReference>
<evidence type="ECO:0000256" key="3">
    <source>
        <dbReference type="ARBA" id="ARBA00022448"/>
    </source>
</evidence>
<feature type="transmembrane region" description="Helical" evidence="15">
    <location>
        <begin position="360"/>
        <end position="380"/>
    </location>
</feature>
<feature type="transmembrane region" description="Helical" evidence="15">
    <location>
        <begin position="392"/>
        <end position="419"/>
    </location>
</feature>
<dbReference type="GO" id="GO:0005524">
    <property type="term" value="F:ATP binding"/>
    <property type="evidence" value="ECO:0007669"/>
    <property type="project" value="UniProtKB-UniRule"/>
</dbReference>
<dbReference type="SFLD" id="SFLDS00003">
    <property type="entry name" value="Haloacid_Dehalogenase"/>
    <property type="match status" value="1"/>
</dbReference>
<dbReference type="Pfam" id="PF00403">
    <property type="entry name" value="HMA"/>
    <property type="match status" value="1"/>
</dbReference>
<dbReference type="InterPro" id="IPR023214">
    <property type="entry name" value="HAD_sf"/>
</dbReference>
<feature type="domain" description="HMA" evidence="16">
    <location>
        <begin position="29"/>
        <end position="93"/>
    </location>
</feature>
<dbReference type="InterPro" id="IPR018303">
    <property type="entry name" value="ATPase_P-typ_P_site"/>
</dbReference>
<dbReference type="SUPFAM" id="SSF56784">
    <property type="entry name" value="HAD-like"/>
    <property type="match status" value="1"/>
</dbReference>
<evidence type="ECO:0000256" key="6">
    <source>
        <dbReference type="ARBA" id="ARBA00022692"/>
    </source>
</evidence>
<name>A0A2S5TH72_9GAMM</name>
<keyword evidence="5" id="KW-0597">Phosphoprotein</keyword>
<comment type="caution">
    <text evidence="17">The sequence shown here is derived from an EMBL/GenBank/DDBJ whole genome shotgun (WGS) entry which is preliminary data.</text>
</comment>
<dbReference type="InterPro" id="IPR044492">
    <property type="entry name" value="P_typ_ATPase_HD_dom"/>
</dbReference>
<dbReference type="InterPro" id="IPR023299">
    <property type="entry name" value="ATPase_P-typ_cyto_dom_N"/>
</dbReference>
<dbReference type="SFLD" id="SFLDF00027">
    <property type="entry name" value="p-type_atpase"/>
    <property type="match status" value="1"/>
</dbReference>
<dbReference type="CDD" id="cd02079">
    <property type="entry name" value="P-type_ATPase_HM"/>
    <property type="match status" value="1"/>
</dbReference>
<evidence type="ECO:0000313" key="18">
    <source>
        <dbReference type="Proteomes" id="UP000238220"/>
    </source>
</evidence>
<dbReference type="SUPFAM" id="SSF81660">
    <property type="entry name" value="Metal cation-transporting ATPase, ATP-binding domain N"/>
    <property type="match status" value="1"/>
</dbReference>
<dbReference type="Gene3D" id="3.30.70.100">
    <property type="match status" value="1"/>
</dbReference>
<dbReference type="GO" id="GO:0005886">
    <property type="term" value="C:plasma membrane"/>
    <property type="evidence" value="ECO:0007669"/>
    <property type="project" value="UniProtKB-SubCell"/>
</dbReference>
<dbReference type="PRINTS" id="PR00943">
    <property type="entry name" value="CUATPASE"/>
</dbReference>
<dbReference type="Pfam" id="PF00702">
    <property type="entry name" value="Hydrolase"/>
    <property type="match status" value="1"/>
</dbReference>
<dbReference type="PANTHER" id="PTHR43520:SF5">
    <property type="entry name" value="CATION-TRANSPORTING P-TYPE ATPASE-RELATED"/>
    <property type="match status" value="1"/>
</dbReference>
<dbReference type="GO" id="GO:0055070">
    <property type="term" value="P:copper ion homeostasis"/>
    <property type="evidence" value="ECO:0007669"/>
    <property type="project" value="TreeGrafter"/>
</dbReference>
<evidence type="ECO:0000256" key="14">
    <source>
        <dbReference type="ARBA" id="ARBA00023136"/>
    </source>
</evidence>
<comment type="subcellular location">
    <subcellularLocation>
        <location evidence="1">Cell membrane</location>
        <topology evidence="1">Multi-pass membrane protein</topology>
    </subcellularLocation>
</comment>
<feature type="transmembrane region" description="Helical" evidence="15">
    <location>
        <begin position="150"/>
        <end position="171"/>
    </location>
</feature>
<dbReference type="GO" id="GO:0005507">
    <property type="term" value="F:copper ion binding"/>
    <property type="evidence" value="ECO:0007669"/>
    <property type="project" value="TreeGrafter"/>
</dbReference>
<keyword evidence="9 15" id="KW-0067">ATP-binding</keyword>
<dbReference type="PROSITE" id="PS00154">
    <property type="entry name" value="ATPASE_E1_E2"/>
    <property type="match status" value="1"/>
</dbReference>
<dbReference type="RefSeq" id="WP_104230224.1">
    <property type="nucleotide sequence ID" value="NZ_PSNW01000004.1"/>
</dbReference>
<keyword evidence="8 15" id="KW-0547">Nucleotide-binding</keyword>
<feature type="transmembrane region" description="Helical" evidence="15">
    <location>
        <begin position="112"/>
        <end position="130"/>
    </location>
</feature>
<evidence type="ECO:0000256" key="5">
    <source>
        <dbReference type="ARBA" id="ARBA00022553"/>
    </source>
</evidence>
<comment type="similarity">
    <text evidence="2 15">Belongs to the cation transport ATPase (P-type) (TC 3.A.3) family. Type IB subfamily.</text>
</comment>
<dbReference type="SFLD" id="SFLDG00002">
    <property type="entry name" value="C1.7:_P-type_atpase_like"/>
    <property type="match status" value="1"/>
</dbReference>
<dbReference type="GO" id="GO:0043682">
    <property type="term" value="F:P-type divalent copper transporter activity"/>
    <property type="evidence" value="ECO:0007669"/>
    <property type="project" value="TreeGrafter"/>
</dbReference>
<sequence length="735" mass="78252">MNAAAADWSAYDRPELRSAIATGLPGGREEVLLVAEGMHCASCVGRLRKLLGPQVQDLRINLASRTLEFVHDPRRQALSALLAQIDAAGFEPQVLAQDAGRTRARHRRRAELVRIGVAVIGAMQVMMLAWPTYFEGGAIEADIAALMRWAQLLLATPVVFYAGWPFLAGGWRALRERVPTMDLPVALSLLIAWAASALRVVTGQGELYFDAATMFVMLLGLARYFEGLSRSRAGERMRLLAGRRPLTAVREQGGTTQTVPLATLQAGDLLRVAPGEALPADGELLDETAQLDESLLSGESQPVLHRRGDTVLAGSLNLAPATLRLRVREAGSGTRLAQITRLLQQAQDDRPRVQLLADRYAGHFVLAVMALALGGAWYWWPQDADKALGVALAVLVASCPCALSLAVPTVHAAASSLLARRGVLMARPRALARLTQVDTVLFDKTGTLTRPDLAVAQVLPLAEHDAGACRRLAAGLERGLTHPIARALTAGTSELPPAQDIRLQAGGVSGRIDGRHYWIGAPEQAAQAVALPAGPQAAQASWLLLCQDQRPLALFGLRAELRPEAPRLIALLRGQGLAMELLTGDAEAPARALAARAGIAALRSRQTPEQKLARLQELQSQGRVVMAVGDGINDAPFLAAADVAVAMPQGAALAQARADVVLVGDSLSGLATLRGVARQAQRRLRQNLAWALGYNLVVLPLALGGWLTPWLAALGMSLSSLLVVGNALRLDTGER</sequence>
<dbReference type="EMBL" id="PSNW01000004">
    <property type="protein sequence ID" value="PPE74336.1"/>
    <property type="molecule type" value="Genomic_DNA"/>
</dbReference>
<dbReference type="OrthoDB" id="9814270at2"/>
<accession>A0A2S5TH72</accession>
<dbReference type="SUPFAM" id="SSF81653">
    <property type="entry name" value="Calcium ATPase, transduction domain A"/>
    <property type="match status" value="1"/>
</dbReference>
<dbReference type="Pfam" id="PF00122">
    <property type="entry name" value="E1-E2_ATPase"/>
    <property type="match status" value="1"/>
</dbReference>
<keyword evidence="13" id="KW-0406">Ion transport</keyword>
<keyword evidence="10" id="KW-0460">Magnesium</keyword>
<dbReference type="PROSITE" id="PS50846">
    <property type="entry name" value="HMA_2"/>
    <property type="match status" value="1"/>
</dbReference>
<protein>
    <recommendedName>
        <fullName evidence="16">HMA domain-containing protein</fullName>
    </recommendedName>
</protein>
<dbReference type="InterPro" id="IPR059000">
    <property type="entry name" value="ATPase_P-type_domA"/>
</dbReference>
<dbReference type="NCBIfam" id="TIGR01525">
    <property type="entry name" value="ATPase-IB_hvy"/>
    <property type="match status" value="1"/>
</dbReference>
<evidence type="ECO:0000256" key="11">
    <source>
        <dbReference type="ARBA" id="ARBA00022967"/>
    </source>
</evidence>
<dbReference type="SUPFAM" id="SSF55008">
    <property type="entry name" value="HMA, heavy metal-associated domain"/>
    <property type="match status" value="1"/>
</dbReference>
<feature type="transmembrane region" description="Helical" evidence="15">
    <location>
        <begin position="688"/>
        <end position="704"/>
    </location>
</feature>
<keyword evidence="12 15" id="KW-1133">Transmembrane helix</keyword>
<proteinExistence type="inferred from homology"/>
<dbReference type="PANTHER" id="PTHR43520">
    <property type="entry name" value="ATP7, ISOFORM B"/>
    <property type="match status" value="1"/>
</dbReference>
<dbReference type="Proteomes" id="UP000238220">
    <property type="component" value="Unassembled WGS sequence"/>
</dbReference>
<feature type="transmembrane region" description="Helical" evidence="15">
    <location>
        <begin position="207"/>
        <end position="225"/>
    </location>
</feature>
<dbReference type="InterPro" id="IPR008250">
    <property type="entry name" value="ATPase_P-typ_transduc_dom_A_sf"/>
</dbReference>
<dbReference type="Gene3D" id="3.40.1110.10">
    <property type="entry name" value="Calcium-transporting ATPase, cytoplasmic domain N"/>
    <property type="match status" value="1"/>
</dbReference>
<dbReference type="InterPro" id="IPR036163">
    <property type="entry name" value="HMA_dom_sf"/>
</dbReference>
<keyword evidence="14 15" id="KW-0472">Membrane</keyword>
<evidence type="ECO:0000313" key="17">
    <source>
        <dbReference type="EMBL" id="PPE74336.1"/>
    </source>
</evidence>
<reference evidence="17 18" key="1">
    <citation type="submission" date="2018-02" db="EMBL/GenBank/DDBJ databases">
        <title>Genome sequencing of Solimonas sp. HR-BB.</title>
        <authorList>
            <person name="Lee Y."/>
            <person name="Jeon C.O."/>
        </authorList>
    </citation>
    <scope>NUCLEOTIDE SEQUENCE [LARGE SCALE GENOMIC DNA]</scope>
    <source>
        <strain evidence="17 18">HR-BB</strain>
    </source>
</reference>
<evidence type="ECO:0000256" key="4">
    <source>
        <dbReference type="ARBA" id="ARBA00022475"/>
    </source>
</evidence>
<feature type="transmembrane region" description="Helical" evidence="15">
    <location>
        <begin position="183"/>
        <end position="201"/>
    </location>
</feature>
<keyword evidence="6 15" id="KW-0812">Transmembrane</keyword>
<dbReference type="InterPro" id="IPR023298">
    <property type="entry name" value="ATPase_P-typ_TM_dom_sf"/>
</dbReference>
<organism evidence="17 18">
    <name type="scientific">Solimonas fluminis</name>
    <dbReference type="NCBI Taxonomy" id="2086571"/>
    <lineage>
        <taxon>Bacteria</taxon>
        <taxon>Pseudomonadati</taxon>
        <taxon>Pseudomonadota</taxon>
        <taxon>Gammaproteobacteria</taxon>
        <taxon>Nevskiales</taxon>
        <taxon>Nevskiaceae</taxon>
        <taxon>Solimonas</taxon>
    </lineage>
</organism>
<evidence type="ECO:0000256" key="12">
    <source>
        <dbReference type="ARBA" id="ARBA00022989"/>
    </source>
</evidence>
<evidence type="ECO:0000256" key="1">
    <source>
        <dbReference type="ARBA" id="ARBA00004651"/>
    </source>
</evidence>
<keyword evidence="3" id="KW-0813">Transport</keyword>
<dbReference type="AlphaFoldDB" id="A0A2S5TH72"/>
<dbReference type="GO" id="GO:0016887">
    <property type="term" value="F:ATP hydrolysis activity"/>
    <property type="evidence" value="ECO:0007669"/>
    <property type="project" value="InterPro"/>
</dbReference>
<keyword evidence="4 15" id="KW-1003">Cell membrane</keyword>
<dbReference type="InterPro" id="IPR036412">
    <property type="entry name" value="HAD-like_sf"/>
</dbReference>
<evidence type="ECO:0000259" key="16">
    <source>
        <dbReference type="PROSITE" id="PS50846"/>
    </source>
</evidence>
<dbReference type="CDD" id="cd00371">
    <property type="entry name" value="HMA"/>
    <property type="match status" value="1"/>
</dbReference>
<evidence type="ECO:0000256" key="7">
    <source>
        <dbReference type="ARBA" id="ARBA00022723"/>
    </source>
</evidence>
<dbReference type="Gene3D" id="2.70.150.10">
    <property type="entry name" value="Calcium-transporting ATPase, cytoplasmic transduction domain A"/>
    <property type="match status" value="1"/>
</dbReference>
<keyword evidence="11" id="KW-1278">Translocase</keyword>
<dbReference type="InterPro" id="IPR001757">
    <property type="entry name" value="P_typ_ATPase"/>
</dbReference>
<evidence type="ECO:0000256" key="10">
    <source>
        <dbReference type="ARBA" id="ARBA00022842"/>
    </source>
</evidence>
<dbReference type="NCBIfam" id="TIGR01511">
    <property type="entry name" value="ATPase-IB1_Cu"/>
    <property type="match status" value="1"/>
</dbReference>